<dbReference type="SUPFAM" id="SSF53335">
    <property type="entry name" value="S-adenosyl-L-methionine-dependent methyltransferases"/>
    <property type="match status" value="1"/>
</dbReference>
<keyword evidence="4" id="KW-0949">S-adenosyl-L-methionine</keyword>
<feature type="domain" description="Type II methyltransferase M.TaqI-like" evidence="7">
    <location>
        <begin position="409"/>
        <end position="656"/>
    </location>
</feature>
<dbReference type="InterPro" id="IPR050953">
    <property type="entry name" value="N4_N6_ade-DNA_methylase"/>
</dbReference>
<evidence type="ECO:0000259" key="7">
    <source>
        <dbReference type="Pfam" id="PF07669"/>
    </source>
</evidence>
<organism evidence="8">
    <name type="scientific">Micromonospora sp. HUAS YX12</name>
    <dbReference type="NCBI Taxonomy" id="3156396"/>
    <lineage>
        <taxon>Bacteria</taxon>
        <taxon>Bacillati</taxon>
        <taxon>Actinomycetota</taxon>
        <taxon>Actinomycetes</taxon>
        <taxon>Micromonosporales</taxon>
        <taxon>Micromonosporaceae</taxon>
        <taxon>Micromonospora</taxon>
    </lineage>
</organism>
<dbReference type="InterPro" id="IPR002052">
    <property type="entry name" value="DNA_methylase_N6_adenine_CS"/>
</dbReference>
<protein>
    <recommendedName>
        <fullName evidence="1">site-specific DNA-methyltransferase (adenine-specific)</fullName>
        <ecNumber evidence="1">2.1.1.72</ecNumber>
    </recommendedName>
</protein>
<evidence type="ECO:0000256" key="5">
    <source>
        <dbReference type="ARBA" id="ARBA00047942"/>
    </source>
</evidence>
<evidence type="ECO:0000313" key="8">
    <source>
        <dbReference type="EMBL" id="XBT80744.1"/>
    </source>
</evidence>
<dbReference type="Pfam" id="PF07669">
    <property type="entry name" value="Eco57I"/>
    <property type="match status" value="1"/>
</dbReference>
<dbReference type="GO" id="GO:0003676">
    <property type="term" value="F:nucleic acid binding"/>
    <property type="evidence" value="ECO:0007669"/>
    <property type="project" value="InterPro"/>
</dbReference>
<accession>A0AAU7QXX2</accession>
<dbReference type="RefSeq" id="WP_349877191.1">
    <property type="nucleotide sequence ID" value="NZ_CP157974.1"/>
</dbReference>
<dbReference type="GO" id="GO:0006304">
    <property type="term" value="P:DNA modification"/>
    <property type="evidence" value="ECO:0007669"/>
    <property type="project" value="InterPro"/>
</dbReference>
<comment type="catalytic activity">
    <reaction evidence="5">
        <text>a 2'-deoxyadenosine in DNA + S-adenosyl-L-methionine = an N(6)-methyl-2'-deoxyadenosine in DNA + S-adenosyl-L-homocysteine + H(+)</text>
        <dbReference type="Rhea" id="RHEA:15197"/>
        <dbReference type="Rhea" id="RHEA-COMP:12418"/>
        <dbReference type="Rhea" id="RHEA-COMP:12419"/>
        <dbReference type="ChEBI" id="CHEBI:15378"/>
        <dbReference type="ChEBI" id="CHEBI:57856"/>
        <dbReference type="ChEBI" id="CHEBI:59789"/>
        <dbReference type="ChEBI" id="CHEBI:90615"/>
        <dbReference type="ChEBI" id="CHEBI:90616"/>
        <dbReference type="EC" id="2.1.1.72"/>
    </reaction>
</comment>
<reference evidence="8" key="1">
    <citation type="submission" date="2024-06" db="EMBL/GenBank/DDBJ databases">
        <title>Micromonospora sp. strain HUAS YX12 genome sequences.</title>
        <authorList>
            <person name="Mo P."/>
        </authorList>
    </citation>
    <scope>NUCLEOTIDE SEQUENCE</scope>
    <source>
        <strain evidence="8">HUAS YX12</strain>
    </source>
</reference>
<dbReference type="GO" id="GO:0009007">
    <property type="term" value="F:site-specific DNA-methyltransferase (adenine-specific) activity"/>
    <property type="evidence" value="ECO:0007669"/>
    <property type="project" value="UniProtKB-EC"/>
</dbReference>
<dbReference type="PROSITE" id="PS00092">
    <property type="entry name" value="N6_MTASE"/>
    <property type="match status" value="1"/>
</dbReference>
<dbReference type="AlphaFoldDB" id="A0AAU7QXX2"/>
<dbReference type="GO" id="GO:0032259">
    <property type="term" value="P:methylation"/>
    <property type="evidence" value="ECO:0007669"/>
    <property type="project" value="UniProtKB-KW"/>
</dbReference>
<evidence type="ECO:0000256" key="6">
    <source>
        <dbReference type="SAM" id="MobiDB-lite"/>
    </source>
</evidence>
<dbReference type="InterPro" id="IPR011639">
    <property type="entry name" value="MethylTrfase_TaqI-like_dom"/>
</dbReference>
<proteinExistence type="predicted"/>
<keyword evidence="2 8" id="KW-0489">Methyltransferase</keyword>
<dbReference type="EMBL" id="CP157974">
    <property type="protein sequence ID" value="XBT80744.1"/>
    <property type="molecule type" value="Genomic_DNA"/>
</dbReference>
<sequence>MARSDGTPDVSRSRHSSPRPQVRAPDGFPPTLQPLLARIADRRAARSEATLQADIRQLLLTGDFGLSDSHLDDVDLEAPAGGGRRIDIEVGYTIIEVKRRLQTGRPLLEAERQLGGYVRSRSMESGQRYVGILTDGATWRAYQLTGDALTLIDTHTVAATRSDGLALFYWLEGVLATSQRVRPAPAEVARRLGAQSTSHKLDRAALAALYAEHEHVPTVELKRKLWAELLDSALGTQFVDDPDLFVEHTLLMNSAYIIAHLVVGIDALELQPQDLITGQRFDQARILGVVEHDFFGWTTEVPGGREFIQGLTRRLARFDWLRADHDILKVLYESMIGPETRKRMGEYYTPDWLAEHLVDTVVTDPLRQRVLDPACGSGTFLFHAVRRYLAAAETADVPLDAALTQLTHHVIGVDLHPVAVALARVTYLLAIGHRRLTDQRGAITIPVYLGDSMQWRERLDLFTEEHVRISAGHSASDAEEWLRFPKKLLNEPSRFDQIVSGLAGIAAKPRDPDNPPSLGAFFHHLEIEPDDQPMIRGTFEAMCRLHDEGRDHIWSYYLRNLARPVWLAMKDNRVDVLIGNPPWLSYRHMPRDMQTRFRELSRDRGLWHGREFATNQDLSALFVTRAVQQYLRDDGSFAFVLPNSVLDREYFEGFRRGWYEDNVEPTAVAFTGSWDLRRLRPHPFPRGAGVIFGARASLSTYRRLPSVTERWTGRVPMDARSWQQVESLITREKADLAACGSTLAESPYKPRFTQGATIVPKLLFFVDTASGGRLGLGAGRHAVRSARSNLEKAPWKELPSLEGVVESEFIRPVLLGESVLPYRVLPARKAVLPLDGSTLMAGPGSRLDYYFGLAEWWEKAEATWEAHRSSPRLTLAEQLDFRHKLTAQLPAPPLRLAYSASGMHVAAAIVDDPAAVIEHALYYCAIDSQAEGHYLSAILNSPALTTIARPLMSYSKDERHIDKHVWKLPIPRYDDADRTHRRLAELGQDQCQFVAGLDLEEGRSFVTLRRRIRVALAGHSATAEIEATVMEMLN</sequence>
<evidence type="ECO:0000256" key="1">
    <source>
        <dbReference type="ARBA" id="ARBA00011900"/>
    </source>
</evidence>
<dbReference type="PANTHER" id="PTHR33841">
    <property type="entry name" value="DNA METHYLTRANSFERASE YEEA-RELATED"/>
    <property type="match status" value="1"/>
</dbReference>
<evidence type="ECO:0000256" key="3">
    <source>
        <dbReference type="ARBA" id="ARBA00022679"/>
    </source>
</evidence>
<dbReference type="PRINTS" id="PR00507">
    <property type="entry name" value="N12N6MTFRASE"/>
</dbReference>
<dbReference type="REBASE" id="838553">
    <property type="entry name" value="MspYX12ORF24285P"/>
</dbReference>
<feature type="region of interest" description="Disordered" evidence="6">
    <location>
        <begin position="1"/>
        <end position="30"/>
    </location>
</feature>
<dbReference type="EC" id="2.1.1.72" evidence="1"/>
<dbReference type="InterPro" id="IPR029063">
    <property type="entry name" value="SAM-dependent_MTases_sf"/>
</dbReference>
<dbReference type="PANTHER" id="PTHR33841:SF1">
    <property type="entry name" value="DNA METHYLTRANSFERASE A"/>
    <property type="match status" value="1"/>
</dbReference>
<evidence type="ECO:0000256" key="4">
    <source>
        <dbReference type="ARBA" id="ARBA00022691"/>
    </source>
</evidence>
<name>A0AAU7QXX2_9ACTN</name>
<gene>
    <name evidence="8" type="ORF">ABIH81_24285</name>
</gene>
<keyword evidence="3" id="KW-0808">Transferase</keyword>
<evidence type="ECO:0000256" key="2">
    <source>
        <dbReference type="ARBA" id="ARBA00022603"/>
    </source>
</evidence>
<dbReference type="Gene3D" id="3.40.50.150">
    <property type="entry name" value="Vaccinia Virus protein VP39"/>
    <property type="match status" value="1"/>
</dbReference>